<comment type="caution">
    <text evidence="11">The sequence shown here is derived from an EMBL/GenBank/DDBJ whole genome shotgun (WGS) entry which is preliminary data.</text>
</comment>
<keyword evidence="8" id="KW-0395">Inflammatory response</keyword>
<evidence type="ECO:0000256" key="4">
    <source>
        <dbReference type="ARBA" id="ARBA00022525"/>
    </source>
</evidence>
<evidence type="ECO:0000313" key="11">
    <source>
        <dbReference type="EMBL" id="CAJ0920904.1"/>
    </source>
</evidence>
<keyword evidence="3" id="KW-0145">Chemotaxis</keyword>
<dbReference type="SUPFAM" id="SSF54403">
    <property type="entry name" value="Cystatin/monellin"/>
    <property type="match status" value="1"/>
</dbReference>
<feature type="chain" id="PRO_5047044227" description="Retinoic acid receptor responder protein 2" evidence="10">
    <location>
        <begin position="22"/>
        <end position="162"/>
    </location>
</feature>
<evidence type="ECO:0000256" key="1">
    <source>
        <dbReference type="ARBA" id="ARBA00004613"/>
    </source>
</evidence>
<proteinExistence type="predicted"/>
<dbReference type="Gene3D" id="3.10.450.10">
    <property type="match status" value="1"/>
</dbReference>
<keyword evidence="5 10" id="KW-0732">Signal</keyword>
<evidence type="ECO:0000256" key="5">
    <source>
        <dbReference type="ARBA" id="ARBA00022729"/>
    </source>
</evidence>
<dbReference type="PANTHER" id="PTHR15106:SF2">
    <property type="entry name" value="RETINOIC ACID RECEPTOR RESPONDER PROTEIN 2"/>
    <property type="match status" value="1"/>
</dbReference>
<evidence type="ECO:0000256" key="3">
    <source>
        <dbReference type="ARBA" id="ARBA00022500"/>
    </source>
</evidence>
<dbReference type="PANTHER" id="PTHR15106">
    <property type="entry name" value="RETINOIC ACID RECEPTOR RESPONDER PROTEIN 2"/>
    <property type="match status" value="1"/>
</dbReference>
<keyword evidence="7" id="KW-1015">Disulfide bond</keyword>
<organism evidence="11 12">
    <name type="scientific">Ranitomeya imitator</name>
    <name type="common">mimic poison frog</name>
    <dbReference type="NCBI Taxonomy" id="111125"/>
    <lineage>
        <taxon>Eukaryota</taxon>
        <taxon>Metazoa</taxon>
        <taxon>Chordata</taxon>
        <taxon>Craniata</taxon>
        <taxon>Vertebrata</taxon>
        <taxon>Euteleostomi</taxon>
        <taxon>Amphibia</taxon>
        <taxon>Batrachia</taxon>
        <taxon>Anura</taxon>
        <taxon>Neobatrachia</taxon>
        <taxon>Hyloidea</taxon>
        <taxon>Dendrobatidae</taxon>
        <taxon>Dendrobatinae</taxon>
        <taxon>Ranitomeya</taxon>
    </lineage>
</organism>
<sequence length="162" mass="18542">MKAAAITWWIISVLVIVSSEGQSLTNNFSENQNKTMKMIMEHFHNKDHIRNGFKVSNVIKAVEIDYISGAFVNLEIELKQTTCHKSHWTKTDCGLLKNGRTFNCFACFKFSYHSEKILSQLLDCVATHQVEARVQRRNQSCTDVEMKQGFDKPGSYGFLKSN</sequence>
<dbReference type="EMBL" id="CAUEEQ010001812">
    <property type="protein sequence ID" value="CAJ0920904.1"/>
    <property type="molecule type" value="Genomic_DNA"/>
</dbReference>
<comment type="subcellular location">
    <subcellularLocation>
        <location evidence="1">Secreted</location>
    </subcellularLocation>
</comment>
<dbReference type="InterPro" id="IPR046350">
    <property type="entry name" value="Cystatin_sf"/>
</dbReference>
<protein>
    <recommendedName>
        <fullName evidence="2">Retinoic acid receptor responder protein 2</fullName>
    </recommendedName>
    <alternativeName>
        <fullName evidence="9">Chemerin</fullName>
    </alternativeName>
</protein>
<evidence type="ECO:0000256" key="2">
    <source>
        <dbReference type="ARBA" id="ARBA00018808"/>
    </source>
</evidence>
<evidence type="ECO:0000256" key="7">
    <source>
        <dbReference type="ARBA" id="ARBA00023157"/>
    </source>
</evidence>
<keyword evidence="12" id="KW-1185">Reference proteome</keyword>
<name>A0ABN9KW31_9NEOB</name>
<keyword evidence="6" id="KW-0221">Differentiation</keyword>
<reference evidence="11" key="1">
    <citation type="submission" date="2023-07" db="EMBL/GenBank/DDBJ databases">
        <authorList>
            <person name="Stuckert A."/>
        </authorList>
    </citation>
    <scope>NUCLEOTIDE SEQUENCE</scope>
</reference>
<evidence type="ECO:0000313" key="12">
    <source>
        <dbReference type="Proteomes" id="UP001176940"/>
    </source>
</evidence>
<accession>A0ABN9KW31</accession>
<evidence type="ECO:0000256" key="8">
    <source>
        <dbReference type="ARBA" id="ARBA00023198"/>
    </source>
</evidence>
<evidence type="ECO:0000256" key="6">
    <source>
        <dbReference type="ARBA" id="ARBA00022782"/>
    </source>
</evidence>
<evidence type="ECO:0000256" key="9">
    <source>
        <dbReference type="ARBA" id="ARBA00032785"/>
    </source>
</evidence>
<keyword evidence="4" id="KW-0964">Secreted</keyword>
<gene>
    <name evidence="11" type="ORF">RIMI_LOCUS1400212</name>
</gene>
<evidence type="ECO:0000256" key="10">
    <source>
        <dbReference type="SAM" id="SignalP"/>
    </source>
</evidence>
<feature type="signal peptide" evidence="10">
    <location>
        <begin position="1"/>
        <end position="21"/>
    </location>
</feature>
<dbReference type="InterPro" id="IPR029562">
    <property type="entry name" value="Chemerin"/>
</dbReference>
<dbReference type="Proteomes" id="UP001176940">
    <property type="component" value="Unassembled WGS sequence"/>
</dbReference>